<dbReference type="InterPro" id="IPR010994">
    <property type="entry name" value="RuvA_2-like"/>
</dbReference>
<dbReference type="InterPro" id="IPR051675">
    <property type="entry name" value="Endo/Exo/Phosphatase_dom_1"/>
</dbReference>
<dbReference type="PANTHER" id="PTHR21180:SF32">
    <property type="entry name" value="ENDONUCLEASE_EXONUCLEASE_PHOSPHATASE FAMILY DOMAIN-CONTAINING PROTEIN 1"/>
    <property type="match status" value="1"/>
</dbReference>
<protein>
    <recommendedName>
        <fullName evidence="3">Helix-hairpin-helix DNA-binding motif class 1 domain-containing protein</fullName>
    </recommendedName>
</protein>
<sequence>MTRVRVPFLIIIFVIVPHLLSAQDGLTDLEELLIDPALEEEGESLLLELLDELARHPIELNRATWEELAALPWVTPELAKAIVSYRKEYGYFSRTSELRGAPGVDEELFRRIAPFVCAEPWLKEVPRRPFEVRMRTRIRDRHPHREGYLERTFSPTRYSVYNRLSAKVGERVSLSLLAERDPGEPGLTDHMSGAVSIRGGERSGIVGALDRVVVGDYQLQFGQGLVFGPRYAVLKGRELVSSLRRQEQGIIYYASADETRLLRGVVTSLGHRNRAVAFVSLAHRDATLSEEGTSVQSVYATGLHRTETERAKKDKLEEQLMGARLRWQLGEKLAIGATGYHATYAPELDPPLEGGRYYSLRGRTNQVLGADALLHLGELGLFGEHAWCRGGGRAWLAGASYLLGNTETITIIRDYDWDFYNDYGFALSDVSGEVRNERGALFGLRHRVGGSRVWFHYDIFEHPWRRYLEEMPTRGQEYWLEVEQRLGTELAFTLRRRSRSREARQEVASDIASGTLDLLTDRETTRLELTWRSGETMRSRLRGEWVETAIQELGRSEDGRLIFWGSTVRPYDELRLETRWIWFATDSYDSRIYEFENDLPGVMRNMPLWGRGSRWYVLIGHRFLRRLDVTVKYAQTEREGELSRGSGVEERRGRSEYEYGLALDLVW</sequence>
<gene>
    <name evidence="1" type="ORF">AMJ39_04885</name>
</gene>
<dbReference type="AlphaFoldDB" id="A0A0S7WUU1"/>
<evidence type="ECO:0008006" key="3">
    <source>
        <dbReference type="Google" id="ProtNLM"/>
    </source>
</evidence>
<accession>A0A0S7WUU1</accession>
<name>A0A0S7WUU1_UNCT6</name>
<proteinExistence type="predicted"/>
<dbReference type="Proteomes" id="UP000052008">
    <property type="component" value="Unassembled WGS sequence"/>
</dbReference>
<evidence type="ECO:0000313" key="2">
    <source>
        <dbReference type="Proteomes" id="UP000052008"/>
    </source>
</evidence>
<dbReference type="STRING" id="1703770.AMJ39_04885"/>
<dbReference type="PANTHER" id="PTHR21180">
    <property type="entry name" value="ENDONUCLEASE/EXONUCLEASE/PHOSPHATASE FAMILY DOMAIN-CONTAINING PROTEIN 1"/>
    <property type="match status" value="1"/>
</dbReference>
<evidence type="ECO:0000313" key="1">
    <source>
        <dbReference type="EMBL" id="KPJ53404.1"/>
    </source>
</evidence>
<dbReference type="EMBL" id="LIZS01000020">
    <property type="protein sequence ID" value="KPJ53404.1"/>
    <property type="molecule type" value="Genomic_DNA"/>
</dbReference>
<dbReference type="SUPFAM" id="SSF47781">
    <property type="entry name" value="RuvA domain 2-like"/>
    <property type="match status" value="1"/>
</dbReference>
<dbReference type="Pfam" id="PF12836">
    <property type="entry name" value="HHH_3"/>
    <property type="match status" value="1"/>
</dbReference>
<reference evidence="1 2" key="1">
    <citation type="journal article" date="2015" name="Microbiome">
        <title>Genomic resolution of linkages in carbon, nitrogen, and sulfur cycling among widespread estuary sediment bacteria.</title>
        <authorList>
            <person name="Baker B.J."/>
            <person name="Lazar C.S."/>
            <person name="Teske A.P."/>
            <person name="Dick G.J."/>
        </authorList>
    </citation>
    <scope>NUCLEOTIDE SEQUENCE [LARGE SCALE GENOMIC DNA]</scope>
    <source>
        <strain evidence="1">DG_24</strain>
    </source>
</reference>
<dbReference type="Gene3D" id="1.10.150.320">
    <property type="entry name" value="Photosystem II 12 kDa extrinsic protein"/>
    <property type="match status" value="1"/>
</dbReference>
<comment type="caution">
    <text evidence="1">The sequence shown here is derived from an EMBL/GenBank/DDBJ whole genome shotgun (WGS) entry which is preliminary data.</text>
</comment>
<organism evidence="1 2">
    <name type="scientific">candidate division TA06 bacterium DG_24</name>
    <dbReference type="NCBI Taxonomy" id="1703770"/>
    <lineage>
        <taxon>Bacteria</taxon>
        <taxon>Bacteria division TA06</taxon>
    </lineage>
</organism>